<keyword evidence="3" id="KW-1185">Reference proteome</keyword>
<dbReference type="EMBL" id="JANRHJ010000022">
    <property type="protein sequence ID" value="MCR8875184.1"/>
    <property type="molecule type" value="Genomic_DNA"/>
</dbReference>
<dbReference type="AlphaFoldDB" id="A0AAW5NAW4"/>
<keyword evidence="1 2" id="KW-0812">Transmembrane</keyword>
<dbReference type="RefSeq" id="WP_204430101.1">
    <property type="nucleotide sequence ID" value="NZ_JANRHJ010000022.1"/>
</dbReference>
<comment type="caution">
    <text evidence="2">The sequence shown here is derived from an EMBL/GenBank/DDBJ whole genome shotgun (WGS) entry which is preliminary data.</text>
</comment>
<organism evidence="2 3">
    <name type="scientific">Phocaeicola barnesiae</name>
    <dbReference type="NCBI Taxonomy" id="376804"/>
    <lineage>
        <taxon>Bacteria</taxon>
        <taxon>Pseudomonadati</taxon>
        <taxon>Bacteroidota</taxon>
        <taxon>Bacteroidia</taxon>
        <taxon>Bacteroidales</taxon>
        <taxon>Bacteroidaceae</taxon>
        <taxon>Phocaeicola</taxon>
    </lineage>
</organism>
<dbReference type="InterPro" id="IPR039449">
    <property type="entry name" value="TssO"/>
</dbReference>
<keyword evidence="1" id="KW-1133">Transmembrane helix</keyword>
<reference evidence="2 3" key="1">
    <citation type="submission" date="2022-08" db="EMBL/GenBank/DDBJ databases">
        <authorList>
            <person name="Zeman M."/>
            <person name="Kubasova T."/>
        </authorList>
    </citation>
    <scope>NUCLEOTIDE SEQUENCE [LARGE SCALE GENOMIC DNA]</scope>
    <source>
        <strain evidence="2 3">ET62</strain>
    </source>
</reference>
<sequence>MTRDETIWTNIRFTLLLVFSVAVIFILLVKYVFDVPMEESSDLIKDINHSETVFEQQKELAEKAAIVWSEVDSLDFNVYQVQRMDEIKGEISSLRDIYIKNNMNSKFFFSVLSSRTLKFQFDIREELNSVIHNNELIEEDLEECKANL</sequence>
<evidence type="ECO:0000256" key="1">
    <source>
        <dbReference type="SAM" id="Phobius"/>
    </source>
</evidence>
<protein>
    <submittedName>
        <fullName evidence="2">Type VI secretion system transmembrane protein TssO</fullName>
    </submittedName>
</protein>
<evidence type="ECO:0000313" key="3">
    <source>
        <dbReference type="Proteomes" id="UP001204579"/>
    </source>
</evidence>
<proteinExistence type="predicted"/>
<feature type="transmembrane region" description="Helical" evidence="1">
    <location>
        <begin position="12"/>
        <end position="33"/>
    </location>
</feature>
<gene>
    <name evidence="2" type="ORF">NW209_14425</name>
</gene>
<accession>A0AAW5NAW4</accession>
<name>A0AAW5NAW4_9BACT</name>
<dbReference type="Proteomes" id="UP001204579">
    <property type="component" value="Unassembled WGS sequence"/>
</dbReference>
<dbReference type="Pfam" id="PF17561">
    <property type="entry name" value="TssO"/>
    <property type="match status" value="1"/>
</dbReference>
<keyword evidence="1" id="KW-0472">Membrane</keyword>
<evidence type="ECO:0000313" key="2">
    <source>
        <dbReference type="EMBL" id="MCR8875184.1"/>
    </source>
</evidence>